<keyword evidence="9" id="KW-0687">Ribonucleoprotein</keyword>
<dbReference type="GO" id="GO:0005681">
    <property type="term" value="C:spliceosomal complex"/>
    <property type="evidence" value="ECO:0007669"/>
    <property type="project" value="UniProtKB-KW"/>
</dbReference>
<sequence>MAAVAASGSGNPPNPTVYVHNLEERVKIDDLKEALAEIFSEYGTILEIVAKKNLKAKGQAFIVFDNVESAQRAIEEVNGFDLLGKPMSLDFAKTRSDATVLRESGSDEFEAHKRKRLAEKERKQAQEALEAQKKLKRPAGVVPVPAEAGRPAKAARGTGLKPSTGAAAAVIPDEYLPPNKILFLRELPEDADSDILTGIFGRFEGFREVRLVPGRKGIAFVEYENETGAISAKEATSGMPMGPNGKPIRVTYQRQ</sequence>
<evidence type="ECO:0000313" key="13">
    <source>
        <dbReference type="EMBL" id="RAO69921.1"/>
    </source>
</evidence>
<dbReference type="STRING" id="1196081.A0A364L2H0"/>
<dbReference type="FunFam" id="3.30.70.330:FF:000029">
    <property type="entry name" value="U2 small nuclear ribonucleoprotein B"/>
    <property type="match status" value="1"/>
</dbReference>
<feature type="domain" description="RRM" evidence="12">
    <location>
        <begin position="15"/>
        <end position="94"/>
    </location>
</feature>
<comment type="subcellular location">
    <subcellularLocation>
        <location evidence="1">Nucleus</location>
    </subcellularLocation>
</comment>
<feature type="region of interest" description="Disordered" evidence="11">
    <location>
        <begin position="234"/>
        <end position="255"/>
    </location>
</feature>
<evidence type="ECO:0000256" key="6">
    <source>
        <dbReference type="ARBA" id="ARBA00022884"/>
    </source>
</evidence>
<evidence type="ECO:0000256" key="2">
    <source>
        <dbReference type="ARBA" id="ARBA00007243"/>
    </source>
</evidence>
<evidence type="ECO:0000256" key="10">
    <source>
        <dbReference type="PROSITE-ProRule" id="PRU00176"/>
    </source>
</evidence>
<evidence type="ECO:0000313" key="14">
    <source>
        <dbReference type="Proteomes" id="UP000249363"/>
    </source>
</evidence>
<evidence type="ECO:0000259" key="12">
    <source>
        <dbReference type="PROSITE" id="PS50102"/>
    </source>
</evidence>
<keyword evidence="3" id="KW-0507">mRNA processing</keyword>
<dbReference type="Gene3D" id="3.30.70.330">
    <property type="match status" value="2"/>
</dbReference>
<dbReference type="InterPro" id="IPR000504">
    <property type="entry name" value="RRM_dom"/>
</dbReference>
<reference evidence="13 14" key="1">
    <citation type="journal article" date="2017" name="Biotechnol. Biofuels">
        <title>Differential beta-glucosidase expression as a function of carbon source availability in Talaromyces amestolkiae: a genomic and proteomic approach.</title>
        <authorList>
            <person name="de Eugenio L.I."/>
            <person name="Mendez-Liter J.A."/>
            <person name="Nieto-Dominguez M."/>
            <person name="Alonso L."/>
            <person name="Gil-Munoz J."/>
            <person name="Barriuso J."/>
            <person name="Prieto A."/>
            <person name="Martinez M.J."/>
        </authorList>
    </citation>
    <scope>NUCLEOTIDE SEQUENCE [LARGE SCALE GENOMIC DNA]</scope>
    <source>
        <strain evidence="13 14">CIB</strain>
    </source>
</reference>
<name>A0A364L2H0_TALAM</name>
<dbReference type="OrthoDB" id="266020at2759"/>
<evidence type="ECO:0000256" key="7">
    <source>
        <dbReference type="ARBA" id="ARBA00023187"/>
    </source>
</evidence>
<dbReference type="SUPFAM" id="SSF54928">
    <property type="entry name" value="RNA-binding domain, RBD"/>
    <property type="match status" value="1"/>
</dbReference>
<dbReference type="RefSeq" id="XP_040734437.1">
    <property type="nucleotide sequence ID" value="XM_040878463.1"/>
</dbReference>
<dbReference type="GeneID" id="63795149"/>
<evidence type="ECO:0000256" key="1">
    <source>
        <dbReference type="ARBA" id="ARBA00004123"/>
    </source>
</evidence>
<feature type="domain" description="RRM" evidence="12">
    <location>
        <begin position="180"/>
        <end position="255"/>
    </location>
</feature>
<keyword evidence="7" id="KW-0508">mRNA splicing</keyword>
<dbReference type="GO" id="GO:0003723">
    <property type="term" value="F:RNA binding"/>
    <property type="evidence" value="ECO:0007669"/>
    <property type="project" value="UniProtKB-UniRule"/>
</dbReference>
<keyword evidence="4" id="KW-0747">Spliceosome</keyword>
<dbReference type="CDD" id="cd12247">
    <property type="entry name" value="RRM2_U1A_like"/>
    <property type="match status" value="1"/>
</dbReference>
<evidence type="ECO:0000256" key="3">
    <source>
        <dbReference type="ARBA" id="ARBA00022664"/>
    </source>
</evidence>
<comment type="caution">
    <text evidence="13">The sequence shown here is derived from an EMBL/GenBank/DDBJ whole genome shotgun (WGS) entry which is preliminary data.</text>
</comment>
<keyword evidence="6 10" id="KW-0694">RNA-binding</keyword>
<accession>A0A364L2H0</accession>
<keyword evidence="14" id="KW-1185">Reference proteome</keyword>
<dbReference type="Pfam" id="PF00076">
    <property type="entry name" value="RRM_1"/>
    <property type="match status" value="2"/>
</dbReference>
<dbReference type="SMART" id="SM00360">
    <property type="entry name" value="RRM"/>
    <property type="match status" value="2"/>
</dbReference>
<evidence type="ECO:0000256" key="5">
    <source>
        <dbReference type="ARBA" id="ARBA00022737"/>
    </source>
</evidence>
<dbReference type="InterPro" id="IPR035979">
    <property type="entry name" value="RBD_domain_sf"/>
</dbReference>
<keyword evidence="5" id="KW-0677">Repeat</keyword>
<dbReference type="GO" id="GO:0006397">
    <property type="term" value="P:mRNA processing"/>
    <property type="evidence" value="ECO:0007669"/>
    <property type="project" value="UniProtKB-KW"/>
</dbReference>
<protein>
    <recommendedName>
        <fullName evidence="12">RRM domain-containing protein</fullName>
    </recommendedName>
</protein>
<dbReference type="FunFam" id="3.30.70.330:FF:000039">
    <property type="entry name" value="U1 small nuclear ribonucleoprotein A"/>
    <property type="match status" value="1"/>
</dbReference>
<evidence type="ECO:0000256" key="11">
    <source>
        <dbReference type="SAM" id="MobiDB-lite"/>
    </source>
</evidence>
<dbReference type="PROSITE" id="PS50102">
    <property type="entry name" value="RRM"/>
    <property type="match status" value="2"/>
</dbReference>
<dbReference type="PANTHER" id="PTHR10501">
    <property type="entry name" value="U1 SMALL NUCLEAR RIBONUCLEOPROTEIN A/U2 SMALL NUCLEAR RIBONUCLEOPROTEIN B"/>
    <property type="match status" value="1"/>
</dbReference>
<gene>
    <name evidence="13" type="ORF">BHQ10_005933</name>
</gene>
<comment type="similarity">
    <text evidence="2">Belongs to the RRM U1 A/B'' family.</text>
</comment>
<dbReference type="GO" id="GO:0030532">
    <property type="term" value="C:small nuclear ribonucleoprotein complex"/>
    <property type="evidence" value="ECO:0007669"/>
    <property type="project" value="UniProtKB-ARBA"/>
</dbReference>
<proteinExistence type="inferred from homology"/>
<dbReference type="InterPro" id="IPR012677">
    <property type="entry name" value="Nucleotide-bd_a/b_plait_sf"/>
</dbReference>
<dbReference type="EMBL" id="MIKG01000010">
    <property type="protein sequence ID" value="RAO69921.1"/>
    <property type="molecule type" value="Genomic_DNA"/>
</dbReference>
<evidence type="ECO:0000256" key="4">
    <source>
        <dbReference type="ARBA" id="ARBA00022728"/>
    </source>
</evidence>
<dbReference type="Proteomes" id="UP000249363">
    <property type="component" value="Unassembled WGS sequence"/>
</dbReference>
<dbReference type="AlphaFoldDB" id="A0A364L2H0"/>
<evidence type="ECO:0000256" key="9">
    <source>
        <dbReference type="ARBA" id="ARBA00023274"/>
    </source>
</evidence>
<dbReference type="CDD" id="cd12246">
    <property type="entry name" value="RRM1_U1A_like"/>
    <property type="match status" value="1"/>
</dbReference>
<organism evidence="13 14">
    <name type="scientific">Talaromyces amestolkiae</name>
    <dbReference type="NCBI Taxonomy" id="1196081"/>
    <lineage>
        <taxon>Eukaryota</taxon>
        <taxon>Fungi</taxon>
        <taxon>Dikarya</taxon>
        <taxon>Ascomycota</taxon>
        <taxon>Pezizomycotina</taxon>
        <taxon>Eurotiomycetes</taxon>
        <taxon>Eurotiomycetidae</taxon>
        <taxon>Eurotiales</taxon>
        <taxon>Trichocomaceae</taxon>
        <taxon>Talaromyces</taxon>
        <taxon>Talaromyces sect. Talaromyces</taxon>
    </lineage>
</organism>
<dbReference type="GO" id="GO:0008380">
    <property type="term" value="P:RNA splicing"/>
    <property type="evidence" value="ECO:0007669"/>
    <property type="project" value="UniProtKB-KW"/>
</dbReference>
<keyword evidence="8" id="KW-0539">Nucleus</keyword>
<evidence type="ECO:0000256" key="8">
    <source>
        <dbReference type="ARBA" id="ARBA00023242"/>
    </source>
</evidence>